<sequence length="245" mass="27742">MIYLTDQETLVIEETVREGDSSRVTGVGGAKIGDNGGEECGIGGDGVEKEISPAQLAPNSYHILICIWHMWHRMNLPPPLPLHEIRHFYTSRQLGQTGAYFLLSDKHDHWIPKGVKVTREVQVAIDDKMKSFVWGFSSSNKFWKISSFFVGGGWGRSIDFNLDGIRVTPKVPQYFCSPVVWNQTASAFTDGELANLARAIVCSLEKRGMPYIFDEEKMIKARLFPRISTGHRCHESSFFLFSLYY</sequence>
<dbReference type="EMBL" id="JAJSOW010000001">
    <property type="protein sequence ID" value="KAI9199937.1"/>
    <property type="molecule type" value="Genomic_DNA"/>
</dbReference>
<keyword evidence="2" id="KW-1185">Reference proteome</keyword>
<protein>
    <submittedName>
        <fullName evidence="1">Uncharacterized protein</fullName>
    </submittedName>
</protein>
<accession>A0AAD5JUW0</accession>
<reference evidence="1" key="1">
    <citation type="journal article" date="2022" name="Plant J.">
        <title>Strategies of tolerance reflected in two North American maple genomes.</title>
        <authorList>
            <person name="McEvoy S.L."/>
            <person name="Sezen U.U."/>
            <person name="Trouern-Trend A."/>
            <person name="McMahon S.M."/>
            <person name="Schaberg P.G."/>
            <person name="Yang J."/>
            <person name="Wegrzyn J.L."/>
            <person name="Swenson N.G."/>
        </authorList>
    </citation>
    <scope>NUCLEOTIDE SEQUENCE</scope>
    <source>
        <strain evidence="1">91603</strain>
    </source>
</reference>
<name>A0AAD5JUW0_ACENE</name>
<dbReference type="Proteomes" id="UP001064489">
    <property type="component" value="Chromosome 9"/>
</dbReference>
<gene>
    <name evidence="1" type="ORF">LWI28_000556</name>
</gene>
<evidence type="ECO:0000313" key="1">
    <source>
        <dbReference type="EMBL" id="KAI9199937.1"/>
    </source>
</evidence>
<dbReference type="AlphaFoldDB" id="A0AAD5JUW0"/>
<comment type="caution">
    <text evidence="1">The sequence shown here is derived from an EMBL/GenBank/DDBJ whole genome shotgun (WGS) entry which is preliminary data.</text>
</comment>
<proteinExistence type="predicted"/>
<reference evidence="1" key="2">
    <citation type="submission" date="2023-02" db="EMBL/GenBank/DDBJ databases">
        <authorList>
            <person name="Swenson N.G."/>
            <person name="Wegrzyn J.L."/>
            <person name="Mcevoy S.L."/>
        </authorList>
    </citation>
    <scope>NUCLEOTIDE SEQUENCE</scope>
    <source>
        <strain evidence="1">91603</strain>
        <tissue evidence="1">Leaf</tissue>
    </source>
</reference>
<organism evidence="1 2">
    <name type="scientific">Acer negundo</name>
    <name type="common">Box elder</name>
    <dbReference type="NCBI Taxonomy" id="4023"/>
    <lineage>
        <taxon>Eukaryota</taxon>
        <taxon>Viridiplantae</taxon>
        <taxon>Streptophyta</taxon>
        <taxon>Embryophyta</taxon>
        <taxon>Tracheophyta</taxon>
        <taxon>Spermatophyta</taxon>
        <taxon>Magnoliopsida</taxon>
        <taxon>eudicotyledons</taxon>
        <taxon>Gunneridae</taxon>
        <taxon>Pentapetalae</taxon>
        <taxon>rosids</taxon>
        <taxon>malvids</taxon>
        <taxon>Sapindales</taxon>
        <taxon>Sapindaceae</taxon>
        <taxon>Hippocastanoideae</taxon>
        <taxon>Acereae</taxon>
        <taxon>Acer</taxon>
    </lineage>
</organism>
<evidence type="ECO:0000313" key="2">
    <source>
        <dbReference type="Proteomes" id="UP001064489"/>
    </source>
</evidence>